<dbReference type="PANTHER" id="PTHR10900:SF77">
    <property type="entry name" value="FI19380P1"/>
    <property type="match status" value="1"/>
</dbReference>
<evidence type="ECO:0000313" key="3">
    <source>
        <dbReference type="EMBL" id="GHD27166.1"/>
    </source>
</evidence>
<dbReference type="SMART" id="SM00554">
    <property type="entry name" value="FAS1"/>
    <property type="match status" value="1"/>
</dbReference>
<comment type="caution">
    <text evidence="3">The sequence shown here is derived from an EMBL/GenBank/DDBJ whole genome shotgun (WGS) entry which is preliminary data.</text>
</comment>
<dbReference type="Proteomes" id="UP000644693">
    <property type="component" value="Unassembled WGS sequence"/>
</dbReference>
<dbReference type="InterPro" id="IPR050904">
    <property type="entry name" value="Adhesion/Biosynth-related"/>
</dbReference>
<evidence type="ECO:0000256" key="1">
    <source>
        <dbReference type="SAM" id="SignalP"/>
    </source>
</evidence>
<protein>
    <submittedName>
        <fullName evidence="3">Lipoprotein</fullName>
    </submittedName>
</protein>
<dbReference type="RefSeq" id="WP_189474866.1">
    <property type="nucleotide sequence ID" value="NZ_BMYM01000001.1"/>
</dbReference>
<dbReference type="GO" id="GO:0031012">
    <property type="term" value="C:extracellular matrix"/>
    <property type="evidence" value="ECO:0007669"/>
    <property type="project" value="TreeGrafter"/>
</dbReference>
<feature type="signal peptide" evidence="1">
    <location>
        <begin position="1"/>
        <end position="24"/>
    </location>
</feature>
<gene>
    <name evidence="3" type="ORF">GCM10007053_05090</name>
</gene>
<feature type="chain" id="PRO_5037333879" evidence="1">
    <location>
        <begin position="25"/>
        <end position="173"/>
    </location>
</feature>
<dbReference type="GO" id="GO:0050839">
    <property type="term" value="F:cell adhesion molecule binding"/>
    <property type="evidence" value="ECO:0007669"/>
    <property type="project" value="TreeGrafter"/>
</dbReference>
<dbReference type="PANTHER" id="PTHR10900">
    <property type="entry name" value="PERIOSTIN-RELATED"/>
    <property type="match status" value="1"/>
</dbReference>
<proteinExistence type="predicted"/>
<dbReference type="GO" id="GO:0030198">
    <property type="term" value="P:extracellular matrix organization"/>
    <property type="evidence" value="ECO:0007669"/>
    <property type="project" value="TreeGrafter"/>
</dbReference>
<dbReference type="InterPro" id="IPR036378">
    <property type="entry name" value="FAS1_dom_sf"/>
</dbReference>
<dbReference type="AlphaFoldDB" id="A0A918XEK4"/>
<name>A0A918XEK4_9GAMM</name>
<dbReference type="Pfam" id="PF02469">
    <property type="entry name" value="Fasciclin"/>
    <property type="match status" value="1"/>
</dbReference>
<dbReference type="Gene3D" id="2.30.180.10">
    <property type="entry name" value="FAS1 domain"/>
    <property type="match status" value="1"/>
</dbReference>
<feature type="domain" description="FAS1" evidence="2">
    <location>
        <begin position="39"/>
        <end position="169"/>
    </location>
</feature>
<dbReference type="GO" id="GO:0007155">
    <property type="term" value="P:cell adhesion"/>
    <property type="evidence" value="ECO:0007669"/>
    <property type="project" value="TreeGrafter"/>
</dbReference>
<dbReference type="GO" id="GO:0005615">
    <property type="term" value="C:extracellular space"/>
    <property type="evidence" value="ECO:0007669"/>
    <property type="project" value="TreeGrafter"/>
</dbReference>
<sequence>MKLKSLSAALVMAASATVGTQAQANGFAACLQAAPVTFDGTIVDAAVATPALSTLVDLVTAAGLAETLATAEDITVYAPTNDAFAAIPEPVLNAIGGDVDLLTSVLTYHVSPGLRDPRFHFTAVERPTLQGANVYFDFNNGRVRVNQSEVSCTGVRTDNGLVWIIDSVLLPQF</sequence>
<keyword evidence="1" id="KW-0732">Signal</keyword>
<reference evidence="3" key="1">
    <citation type="journal article" date="2014" name="Int. J. Syst. Evol. Microbiol.">
        <title>Complete genome sequence of Corynebacterium casei LMG S-19264T (=DSM 44701T), isolated from a smear-ripened cheese.</title>
        <authorList>
            <consortium name="US DOE Joint Genome Institute (JGI-PGF)"/>
            <person name="Walter F."/>
            <person name="Albersmeier A."/>
            <person name="Kalinowski J."/>
            <person name="Ruckert C."/>
        </authorList>
    </citation>
    <scope>NUCLEOTIDE SEQUENCE</scope>
    <source>
        <strain evidence="3">KCTC 23430</strain>
    </source>
</reference>
<dbReference type="FunFam" id="2.30.180.10:FF:000032">
    <property type="entry name" value="Fasciclin domain-containing protein, putative"/>
    <property type="match status" value="1"/>
</dbReference>
<dbReference type="InterPro" id="IPR000782">
    <property type="entry name" value="FAS1_domain"/>
</dbReference>
<reference evidence="3" key="2">
    <citation type="submission" date="2020-09" db="EMBL/GenBank/DDBJ databases">
        <authorList>
            <person name="Sun Q."/>
            <person name="Kim S."/>
        </authorList>
    </citation>
    <scope>NUCLEOTIDE SEQUENCE</scope>
    <source>
        <strain evidence="3">KCTC 23430</strain>
    </source>
</reference>
<evidence type="ECO:0000313" key="4">
    <source>
        <dbReference type="Proteomes" id="UP000644693"/>
    </source>
</evidence>
<dbReference type="EMBL" id="BMYM01000001">
    <property type="protein sequence ID" value="GHD27166.1"/>
    <property type="molecule type" value="Genomic_DNA"/>
</dbReference>
<evidence type="ECO:0000259" key="2">
    <source>
        <dbReference type="PROSITE" id="PS50213"/>
    </source>
</evidence>
<dbReference type="PROSITE" id="PS50213">
    <property type="entry name" value="FAS1"/>
    <property type="match status" value="1"/>
</dbReference>
<dbReference type="PROSITE" id="PS51257">
    <property type="entry name" value="PROKAR_LIPOPROTEIN"/>
    <property type="match status" value="1"/>
</dbReference>
<organism evidence="3 4">
    <name type="scientific">Parahalioglobus pacificus</name>
    <dbReference type="NCBI Taxonomy" id="930806"/>
    <lineage>
        <taxon>Bacteria</taxon>
        <taxon>Pseudomonadati</taxon>
        <taxon>Pseudomonadota</taxon>
        <taxon>Gammaproteobacteria</taxon>
        <taxon>Cellvibrionales</taxon>
        <taxon>Halieaceae</taxon>
        <taxon>Parahalioglobus</taxon>
    </lineage>
</organism>
<keyword evidence="3" id="KW-0449">Lipoprotein</keyword>
<keyword evidence="4" id="KW-1185">Reference proteome</keyword>
<dbReference type="SUPFAM" id="SSF82153">
    <property type="entry name" value="FAS1 domain"/>
    <property type="match status" value="1"/>
</dbReference>
<accession>A0A918XEK4</accession>